<dbReference type="Gene3D" id="3.40.50.720">
    <property type="entry name" value="NAD(P)-binding Rossmann-like Domain"/>
    <property type="match status" value="1"/>
</dbReference>
<dbReference type="NCBIfam" id="NF006125">
    <property type="entry name" value="PRK08269.1"/>
    <property type="match status" value="1"/>
</dbReference>
<dbReference type="InterPro" id="IPR022694">
    <property type="entry name" value="3-OHacyl-CoA_DH"/>
</dbReference>
<keyword evidence="4" id="KW-0963">Cytoplasm</keyword>
<organism evidence="13 14">
    <name type="scientific">Candidatus Pseudomonas phytovorans</name>
    <dbReference type="NCBI Taxonomy" id="3121377"/>
    <lineage>
        <taxon>Bacteria</taxon>
        <taxon>Pseudomonadati</taxon>
        <taxon>Pseudomonadota</taxon>
        <taxon>Gammaproteobacteria</taxon>
        <taxon>Pseudomonadales</taxon>
        <taxon>Pseudomonadaceae</taxon>
        <taxon>Pseudomonas</taxon>
    </lineage>
</organism>
<dbReference type="InterPro" id="IPR008927">
    <property type="entry name" value="6-PGluconate_DH-like_C_sf"/>
</dbReference>
<dbReference type="InterPro" id="IPR013328">
    <property type="entry name" value="6PGD_dom2"/>
</dbReference>
<dbReference type="Proteomes" id="UP001216329">
    <property type="component" value="Chromosome"/>
</dbReference>
<evidence type="ECO:0000256" key="2">
    <source>
        <dbReference type="ARBA" id="ARBA00009463"/>
    </source>
</evidence>
<sequence>MNEPLRRIAVVGAGRMGEGIALAFAQAGAHVSLIDLMAREAHAQAGYFSALRRNLGTEAGNLVALGLIGAQQVVPLLSRIRLLPLGEGGQALEGCELVFEAVPELIDTKREAFAWIDRFVAAHTIIASTTSTFLVTELAAMVSAPQRVVNAHWLNPAHLMPLVEVSRSAQTSEAVVAELLEALRSVGKVPVVCNAMPGFIVPRLQALVMNEAARMVEEGVASAEQIDLAVRTGFGLRFSVLGLLEFIDWGGNDILHHASSYLSQHLGERYQAPQSVRDNMAAGRNGLRDGVGFYDYQGMDLPAYRQARLAALVRQLHHGGLTPRFADDAPLKP</sequence>
<evidence type="ECO:0000256" key="9">
    <source>
        <dbReference type="ARBA" id="ARBA00042709"/>
    </source>
</evidence>
<comment type="subcellular location">
    <subcellularLocation>
        <location evidence="1">Cytoplasm</location>
    </subcellularLocation>
</comment>
<dbReference type="Pfam" id="PF02737">
    <property type="entry name" value="3HCDH_N"/>
    <property type="match status" value="1"/>
</dbReference>
<dbReference type="AlphaFoldDB" id="A0AAJ5WDU3"/>
<dbReference type="PANTHER" id="PTHR48075:SF1">
    <property type="entry name" value="LAMBDA-CRYSTALLIN HOMOLOG"/>
    <property type="match status" value="1"/>
</dbReference>
<evidence type="ECO:0000313" key="14">
    <source>
        <dbReference type="Proteomes" id="UP001216329"/>
    </source>
</evidence>
<feature type="site" description="Important for catalytic activity" evidence="10">
    <location>
        <position position="152"/>
    </location>
</feature>
<name>A0AAJ5WDU3_9PSED</name>
<comment type="similarity">
    <text evidence="2">Belongs to the 3-hydroxyacyl-CoA dehydrogenase family.</text>
</comment>
<evidence type="ECO:0000256" key="10">
    <source>
        <dbReference type="PIRSR" id="PIRSR000105-1"/>
    </source>
</evidence>
<proteinExistence type="inferred from homology"/>
<dbReference type="EC" id="1.1.1.45" evidence="8"/>
<evidence type="ECO:0000256" key="6">
    <source>
        <dbReference type="ARBA" id="ARBA00023002"/>
    </source>
</evidence>
<keyword evidence="6 13" id="KW-0560">Oxidoreductase</keyword>
<keyword evidence="5" id="KW-0597">Phosphoprotein</keyword>
<reference evidence="13" key="1">
    <citation type="submission" date="2023-03" db="EMBL/GenBank/DDBJ databases">
        <title>Andean soil-derived lignocellulolytic bacterial consortium as a source of novel taxa and putative plastic-active enzymes.</title>
        <authorList>
            <person name="Diaz-Garcia L."/>
            <person name="Chuvochina M."/>
            <person name="Feuerriegel G."/>
            <person name="Bunk B."/>
            <person name="Sproer C."/>
            <person name="Streit W.R."/>
            <person name="Rodriguez L.M."/>
            <person name="Overmann J."/>
            <person name="Jimenez D.J."/>
        </authorList>
    </citation>
    <scope>NUCLEOTIDE SEQUENCE</scope>
    <source>
        <strain evidence="13">MAG 876</strain>
    </source>
</reference>
<evidence type="ECO:0000313" key="13">
    <source>
        <dbReference type="EMBL" id="WEK28872.1"/>
    </source>
</evidence>
<evidence type="ECO:0000256" key="4">
    <source>
        <dbReference type="ARBA" id="ARBA00022490"/>
    </source>
</evidence>
<dbReference type="InterPro" id="IPR036291">
    <property type="entry name" value="NAD(P)-bd_dom_sf"/>
</dbReference>
<evidence type="ECO:0000256" key="1">
    <source>
        <dbReference type="ARBA" id="ARBA00004496"/>
    </source>
</evidence>
<accession>A0AAJ5WDU3</accession>
<comment type="subunit">
    <text evidence="3">Homodimer.</text>
</comment>
<evidence type="ECO:0000256" key="8">
    <source>
        <dbReference type="ARBA" id="ARBA00038962"/>
    </source>
</evidence>
<keyword evidence="7" id="KW-0520">NAD</keyword>
<dbReference type="SUPFAM" id="SSF48179">
    <property type="entry name" value="6-phosphogluconate dehydrogenase C-terminal domain-like"/>
    <property type="match status" value="1"/>
</dbReference>
<evidence type="ECO:0000256" key="3">
    <source>
        <dbReference type="ARBA" id="ARBA00011738"/>
    </source>
</evidence>
<gene>
    <name evidence="13" type="ORF">P0Y58_18380</name>
</gene>
<dbReference type="Gene3D" id="1.10.1040.10">
    <property type="entry name" value="N-(1-d-carboxylethyl)-l-norvaline Dehydrogenase, domain 2"/>
    <property type="match status" value="1"/>
</dbReference>
<dbReference type="GO" id="GO:0006631">
    <property type="term" value="P:fatty acid metabolic process"/>
    <property type="evidence" value="ECO:0007669"/>
    <property type="project" value="InterPro"/>
</dbReference>
<evidence type="ECO:0000259" key="12">
    <source>
        <dbReference type="Pfam" id="PF02737"/>
    </source>
</evidence>
<dbReference type="GO" id="GO:0050104">
    <property type="term" value="F:L-gulonate 3-dehydrogenase activity"/>
    <property type="evidence" value="ECO:0007669"/>
    <property type="project" value="UniProtKB-EC"/>
</dbReference>
<dbReference type="PANTHER" id="PTHR48075">
    <property type="entry name" value="3-HYDROXYACYL-COA DEHYDROGENASE FAMILY PROTEIN"/>
    <property type="match status" value="1"/>
</dbReference>
<evidence type="ECO:0000256" key="7">
    <source>
        <dbReference type="ARBA" id="ARBA00023027"/>
    </source>
</evidence>
<evidence type="ECO:0000256" key="5">
    <source>
        <dbReference type="ARBA" id="ARBA00022553"/>
    </source>
</evidence>
<dbReference type="GO" id="GO:0005737">
    <property type="term" value="C:cytoplasm"/>
    <property type="evidence" value="ECO:0007669"/>
    <property type="project" value="UniProtKB-SubCell"/>
</dbReference>
<dbReference type="InterPro" id="IPR006108">
    <property type="entry name" value="3HC_DH_C"/>
</dbReference>
<feature type="domain" description="3-hydroxyacyl-CoA dehydrogenase NAD binding" evidence="12">
    <location>
        <begin position="8"/>
        <end position="194"/>
    </location>
</feature>
<dbReference type="InterPro" id="IPR006176">
    <property type="entry name" value="3-OHacyl-CoA_DH_NAD-bd"/>
</dbReference>
<dbReference type="Pfam" id="PF00725">
    <property type="entry name" value="3HCDH"/>
    <property type="match status" value="1"/>
</dbReference>
<dbReference type="GO" id="GO:0070403">
    <property type="term" value="F:NAD+ binding"/>
    <property type="evidence" value="ECO:0007669"/>
    <property type="project" value="InterPro"/>
</dbReference>
<protein>
    <recommendedName>
        <fullName evidence="9">L-gulonate 3-dehydrogenase</fullName>
        <ecNumber evidence="8">1.1.1.45</ecNumber>
    </recommendedName>
    <alternativeName>
        <fullName evidence="9">L-gulonate 3-dehydrogenase</fullName>
    </alternativeName>
</protein>
<dbReference type="PIRSF" id="PIRSF000105">
    <property type="entry name" value="HCDH"/>
    <property type="match status" value="1"/>
</dbReference>
<feature type="domain" description="3-hydroxyacyl-CoA dehydrogenase C-terminal" evidence="11">
    <location>
        <begin position="198"/>
        <end position="296"/>
    </location>
</feature>
<dbReference type="SUPFAM" id="SSF51735">
    <property type="entry name" value="NAD(P)-binding Rossmann-fold domains"/>
    <property type="match status" value="1"/>
</dbReference>
<dbReference type="EMBL" id="CP119325">
    <property type="protein sequence ID" value="WEK28872.1"/>
    <property type="molecule type" value="Genomic_DNA"/>
</dbReference>
<evidence type="ECO:0000259" key="11">
    <source>
        <dbReference type="Pfam" id="PF00725"/>
    </source>
</evidence>